<dbReference type="InterPro" id="IPR051472">
    <property type="entry name" value="T3SS_Stator/FliH"/>
</dbReference>
<sequence>MSDQRISPFHFAPLDINSRAQLASAISTPDANASEAKVLLQAECEALREAARREGFALGHTEGLEVGRTAGYEEGLSQGRDAGYREGMLQAEESVALLSEAARQWRTADASIAAFLERTVLQLSLDVARQVILQEVSSTTVAKLNSRLEGLIETLHLSRVSVTWALHPDQIAMLEAHLSDLPPAWTFHADERMALGGVRVRAQWPDTFDSSRIISQEWDVRIETRWSEVVALLLDGD</sequence>
<evidence type="ECO:0000256" key="9">
    <source>
        <dbReference type="ARBA" id="ARBA00023225"/>
    </source>
</evidence>
<dbReference type="AlphaFoldDB" id="A0A1C2ITJ3"/>
<comment type="subcellular location">
    <subcellularLocation>
        <location evidence="2">Cytoplasm</location>
    </subcellularLocation>
</comment>
<evidence type="ECO:0000313" key="12">
    <source>
        <dbReference type="Proteomes" id="UP000095008"/>
    </source>
</evidence>
<evidence type="ECO:0000256" key="2">
    <source>
        <dbReference type="ARBA" id="ARBA00004496"/>
    </source>
</evidence>
<keyword evidence="6" id="KW-0963">Cytoplasm</keyword>
<evidence type="ECO:0000313" key="11">
    <source>
        <dbReference type="EMBL" id="OCX72186.1"/>
    </source>
</evidence>
<keyword evidence="12" id="KW-1185">Reference proteome</keyword>
<dbReference type="Proteomes" id="UP000095008">
    <property type="component" value="Unassembled WGS sequence"/>
</dbReference>
<feature type="domain" description="Flagellar assembly protein FliH/Type III secretion system HrpE" evidence="10">
    <location>
        <begin position="98"/>
        <end position="203"/>
    </location>
</feature>
<dbReference type="PRINTS" id="PR01003">
    <property type="entry name" value="FLGFLIH"/>
</dbReference>
<keyword evidence="9" id="KW-1006">Bacterial flagellum protein export</keyword>
<name>A0A1C2ITJ3_ACITH</name>
<comment type="function">
    <text evidence="1">Needed for flagellar regrowth and assembly.</text>
</comment>
<dbReference type="InterPro" id="IPR018035">
    <property type="entry name" value="Flagellar_FliH/T3SS_HrpE"/>
</dbReference>
<accession>A0A1C2ITJ3</accession>
<keyword evidence="5" id="KW-0813">Transport</keyword>
<dbReference type="GO" id="GO:0071973">
    <property type="term" value="P:bacterial-type flagellum-dependent cell motility"/>
    <property type="evidence" value="ECO:0007669"/>
    <property type="project" value="InterPro"/>
</dbReference>
<comment type="caution">
    <text evidence="11">The sequence shown here is derived from an EMBL/GenBank/DDBJ whole genome shotgun (WGS) entry which is preliminary data.</text>
</comment>
<dbReference type="GO" id="GO:0044781">
    <property type="term" value="P:bacterial-type flagellum organization"/>
    <property type="evidence" value="ECO:0007669"/>
    <property type="project" value="UniProtKB-KW"/>
</dbReference>
<evidence type="ECO:0000259" key="10">
    <source>
        <dbReference type="Pfam" id="PF02108"/>
    </source>
</evidence>
<dbReference type="RefSeq" id="WP_065974983.1">
    <property type="nucleotide sequence ID" value="NZ_LWRY01000116.1"/>
</dbReference>
<reference evidence="11" key="1">
    <citation type="journal article" date="2016" name="Int. J. Mol. Sci.">
        <title>Comparative genomics of the extreme acidophile Acidithiobacillus thiooxidans reveals intraspecific divergence and niche adaptation.</title>
        <authorList>
            <person name="Zhang X."/>
            <person name="Feng X."/>
            <person name="Tao J."/>
            <person name="Ma L."/>
            <person name="Xiao Y."/>
            <person name="Liang Y."/>
            <person name="Liu X."/>
            <person name="Yin H."/>
        </authorList>
    </citation>
    <scope>NUCLEOTIDE SEQUENCE [LARGE SCALE GENOMIC DNA]</scope>
    <source>
        <strain evidence="11">DXS-W</strain>
    </source>
</reference>
<proteinExistence type="inferred from homology"/>
<dbReference type="GO" id="GO:0015031">
    <property type="term" value="P:protein transport"/>
    <property type="evidence" value="ECO:0007669"/>
    <property type="project" value="UniProtKB-KW"/>
</dbReference>
<evidence type="ECO:0000256" key="5">
    <source>
        <dbReference type="ARBA" id="ARBA00022448"/>
    </source>
</evidence>
<dbReference type="EMBL" id="LWRY01000116">
    <property type="protein sequence ID" value="OCX72186.1"/>
    <property type="molecule type" value="Genomic_DNA"/>
</dbReference>
<dbReference type="PANTHER" id="PTHR34982:SF1">
    <property type="entry name" value="FLAGELLAR ASSEMBLY PROTEIN FLIH"/>
    <property type="match status" value="1"/>
</dbReference>
<dbReference type="GO" id="GO:0005829">
    <property type="term" value="C:cytosol"/>
    <property type="evidence" value="ECO:0007669"/>
    <property type="project" value="TreeGrafter"/>
</dbReference>
<gene>
    <name evidence="11" type="ORF">A6M23_10350</name>
</gene>
<dbReference type="InterPro" id="IPR000563">
    <property type="entry name" value="Flag_FliH"/>
</dbReference>
<protein>
    <recommendedName>
        <fullName evidence="4">Flagellar assembly protein FliH</fullName>
    </recommendedName>
</protein>
<dbReference type="Pfam" id="PF02108">
    <property type="entry name" value="FliH"/>
    <property type="match status" value="1"/>
</dbReference>
<evidence type="ECO:0000256" key="7">
    <source>
        <dbReference type="ARBA" id="ARBA00022795"/>
    </source>
</evidence>
<evidence type="ECO:0000256" key="1">
    <source>
        <dbReference type="ARBA" id="ARBA00003041"/>
    </source>
</evidence>
<organism evidence="11 12">
    <name type="scientific">Acidithiobacillus thiooxidans</name>
    <name type="common">Thiobacillus thiooxidans</name>
    <dbReference type="NCBI Taxonomy" id="930"/>
    <lineage>
        <taxon>Bacteria</taxon>
        <taxon>Pseudomonadati</taxon>
        <taxon>Pseudomonadota</taxon>
        <taxon>Acidithiobacillia</taxon>
        <taxon>Acidithiobacillales</taxon>
        <taxon>Acidithiobacillaceae</taxon>
        <taxon>Acidithiobacillus</taxon>
    </lineage>
</organism>
<dbReference type="GO" id="GO:0003774">
    <property type="term" value="F:cytoskeletal motor activity"/>
    <property type="evidence" value="ECO:0007669"/>
    <property type="project" value="InterPro"/>
</dbReference>
<keyword evidence="7" id="KW-1005">Bacterial flagellum biogenesis</keyword>
<evidence type="ECO:0000256" key="3">
    <source>
        <dbReference type="ARBA" id="ARBA00006602"/>
    </source>
</evidence>
<evidence type="ECO:0000256" key="4">
    <source>
        <dbReference type="ARBA" id="ARBA00016507"/>
    </source>
</evidence>
<evidence type="ECO:0000256" key="8">
    <source>
        <dbReference type="ARBA" id="ARBA00022927"/>
    </source>
</evidence>
<dbReference type="GO" id="GO:0009288">
    <property type="term" value="C:bacterial-type flagellum"/>
    <property type="evidence" value="ECO:0007669"/>
    <property type="project" value="InterPro"/>
</dbReference>
<comment type="similarity">
    <text evidence="3">Belongs to the FliH family.</text>
</comment>
<evidence type="ECO:0000256" key="6">
    <source>
        <dbReference type="ARBA" id="ARBA00022490"/>
    </source>
</evidence>
<keyword evidence="8" id="KW-0653">Protein transport</keyword>
<dbReference type="PANTHER" id="PTHR34982">
    <property type="entry name" value="YOP PROTEINS TRANSLOCATION PROTEIN L"/>
    <property type="match status" value="1"/>
</dbReference>